<dbReference type="OrthoDB" id="31424at2157"/>
<dbReference type="Proteomes" id="UP000248044">
    <property type="component" value="Chromosome"/>
</dbReference>
<dbReference type="Gene3D" id="1.10.260.40">
    <property type="entry name" value="lambda repressor-like DNA-binding domains"/>
    <property type="match status" value="1"/>
</dbReference>
<keyword evidence="7" id="KW-1185">Reference proteome</keyword>
<reference evidence="6 7" key="1">
    <citation type="submission" date="2018-05" db="EMBL/GenBank/DDBJ databases">
        <title>Complete Genome Sequences of Extremely Thermoacidophilic, Metal-Mobilizing Type-Strain Members of the Archaeal Family Sulfolobaceae: Acidianus brierleyi DSM-1651T, Acidianus sulfidivorans DSM-18786T, Metallosphaera hakonensis DSM-7519T, and Metallosphaera prunae DSM-10039T.</title>
        <authorList>
            <person name="Counts J.A."/>
            <person name="Kelly R.M."/>
        </authorList>
    </citation>
    <scope>NUCLEOTIDE SEQUENCE [LARGE SCALE GENOMIC DNA]</scope>
    <source>
        <strain evidence="6 7">DSM 1651</strain>
    </source>
</reference>
<keyword evidence="3 4" id="KW-0804">Transcription</keyword>
<dbReference type="AlphaFoldDB" id="A0A2U9IGC0"/>
<gene>
    <name evidence="6" type="ORF">DFR85_10765</name>
</gene>
<dbReference type="GeneID" id="36832643"/>
<feature type="domain" description="HTH cro/C1-type" evidence="5">
    <location>
        <begin position="124"/>
        <end position="172"/>
    </location>
</feature>
<dbReference type="CDD" id="cd00093">
    <property type="entry name" value="HTH_XRE"/>
    <property type="match status" value="1"/>
</dbReference>
<dbReference type="InterPro" id="IPR001387">
    <property type="entry name" value="Cro/C1-type_HTH"/>
</dbReference>
<evidence type="ECO:0000256" key="3">
    <source>
        <dbReference type="ARBA" id="ARBA00023163"/>
    </source>
</evidence>
<evidence type="ECO:0000256" key="2">
    <source>
        <dbReference type="ARBA" id="ARBA00023125"/>
    </source>
</evidence>
<dbReference type="SMART" id="SM00530">
    <property type="entry name" value="HTH_XRE"/>
    <property type="match status" value="1"/>
</dbReference>
<sequence>MEHNIQHIADILENEGLDYSIINYPEKNKKSIDIIVTYDSKRLVIKVSTDKISKEELMDLEKFSYIAESFPIIITDETEEDIALQKDKVVGLSLDGLKRVIEGDKIYVYRTRGGMFVRIRSDVLRRKREEMKYSMGDLAKMLGVSRKTIYDYENGESDVSIEIAEKLVDIFGPDVIGDIFQDLPTRIENFDIDFKKDKGYLHLLDILSAEGFNVARLRLTAADIIAAKDGQKLLVTMEPKKQDFALKKINEAHKIATKFKLNLIIVSKTSSFAKELEKDGFKVYLENELDSLKDEIKGD</sequence>
<evidence type="ECO:0000256" key="4">
    <source>
        <dbReference type="HAMAP-Rule" id="MF_00584"/>
    </source>
</evidence>
<dbReference type="Pfam" id="PF26553">
    <property type="entry name" value="PDDEXK_19"/>
    <property type="match status" value="1"/>
</dbReference>
<name>A0A2U9IGC0_9CREN</name>
<evidence type="ECO:0000313" key="7">
    <source>
        <dbReference type="Proteomes" id="UP000248044"/>
    </source>
</evidence>
<dbReference type="EMBL" id="CP029289">
    <property type="protein sequence ID" value="AWR95005.1"/>
    <property type="molecule type" value="Genomic_DNA"/>
</dbReference>
<dbReference type="PROSITE" id="PS50943">
    <property type="entry name" value="HTH_CROC1"/>
    <property type="match status" value="1"/>
</dbReference>
<dbReference type="GO" id="GO:0003700">
    <property type="term" value="F:DNA-binding transcription factor activity"/>
    <property type="evidence" value="ECO:0007669"/>
    <property type="project" value="UniProtKB-UniRule"/>
</dbReference>
<dbReference type="InterPro" id="IPR010982">
    <property type="entry name" value="Lambda_DNA-bd_dom_sf"/>
</dbReference>
<protein>
    <recommendedName>
        <fullName evidence="4">Putative HTH-type transcriptional regulatory protein DFR85_10765</fullName>
    </recommendedName>
</protein>
<dbReference type="InterPro" id="IPR020886">
    <property type="entry name" value="MTH_967-like"/>
</dbReference>
<dbReference type="RefSeq" id="WP_110270886.1">
    <property type="nucleotide sequence ID" value="NZ_CP029289.2"/>
</dbReference>
<evidence type="ECO:0000256" key="1">
    <source>
        <dbReference type="ARBA" id="ARBA00023015"/>
    </source>
</evidence>
<dbReference type="HAMAP" id="MF_00584">
    <property type="entry name" value="HTH_type_cro_C1"/>
    <property type="match status" value="1"/>
</dbReference>
<dbReference type="KEGG" id="abri:DFR85_10765"/>
<dbReference type="SUPFAM" id="SSF47413">
    <property type="entry name" value="lambda repressor-like DNA-binding domains"/>
    <property type="match status" value="1"/>
</dbReference>
<keyword evidence="1 4" id="KW-0805">Transcription regulation</keyword>
<dbReference type="Pfam" id="PF01381">
    <property type="entry name" value="HTH_3"/>
    <property type="match status" value="1"/>
</dbReference>
<keyword evidence="2 4" id="KW-0238">DNA-binding</keyword>
<organism evidence="6 7">
    <name type="scientific">Acidianus brierleyi</name>
    <dbReference type="NCBI Taxonomy" id="41673"/>
    <lineage>
        <taxon>Archaea</taxon>
        <taxon>Thermoproteota</taxon>
        <taxon>Thermoprotei</taxon>
        <taxon>Sulfolobales</taxon>
        <taxon>Sulfolobaceae</taxon>
        <taxon>Acidianus</taxon>
    </lineage>
</organism>
<dbReference type="GO" id="GO:0003677">
    <property type="term" value="F:DNA binding"/>
    <property type="evidence" value="ECO:0007669"/>
    <property type="project" value="UniProtKB-KW"/>
</dbReference>
<proteinExistence type="inferred from homology"/>
<evidence type="ECO:0000313" key="6">
    <source>
        <dbReference type="EMBL" id="AWR95005.1"/>
    </source>
</evidence>
<accession>A0A2U9IGC0</accession>
<dbReference type="InterPro" id="IPR059051">
    <property type="entry name" value="MTH_967_PDDEXK"/>
</dbReference>
<evidence type="ECO:0000259" key="5">
    <source>
        <dbReference type="PROSITE" id="PS50943"/>
    </source>
</evidence>